<dbReference type="NCBIfam" id="TIGR00879">
    <property type="entry name" value="SP"/>
    <property type="match status" value="1"/>
</dbReference>
<accession>A0A1Q3BWJ9</accession>
<dbReference type="Gene3D" id="1.20.1250.20">
    <property type="entry name" value="MFS general substrate transporter like domains"/>
    <property type="match status" value="1"/>
</dbReference>
<feature type="transmembrane region" description="Helical" evidence="10">
    <location>
        <begin position="387"/>
        <end position="406"/>
    </location>
</feature>
<dbReference type="PRINTS" id="PR00171">
    <property type="entry name" value="SUGRTRNSPORT"/>
</dbReference>
<dbReference type="FunFam" id="1.20.1250.20:FF:000002">
    <property type="entry name" value="Sugar transport protein 13"/>
    <property type="match status" value="1"/>
</dbReference>
<dbReference type="InterPro" id="IPR020846">
    <property type="entry name" value="MFS_dom"/>
</dbReference>
<evidence type="ECO:0000256" key="1">
    <source>
        <dbReference type="ARBA" id="ARBA00004141"/>
    </source>
</evidence>
<dbReference type="PROSITE" id="PS00217">
    <property type="entry name" value="SUGAR_TRANSPORT_2"/>
    <property type="match status" value="1"/>
</dbReference>
<dbReference type="InterPro" id="IPR003663">
    <property type="entry name" value="Sugar/inositol_transpt"/>
</dbReference>
<dbReference type="InParanoid" id="A0A1Q3BWJ9"/>
<feature type="transmembrane region" description="Helical" evidence="10">
    <location>
        <begin position="285"/>
        <end position="309"/>
    </location>
</feature>
<gene>
    <name evidence="12" type="ORF">CFOL_v3_15750</name>
</gene>
<dbReference type="STRING" id="3775.A0A1Q3BWJ9"/>
<keyword evidence="13" id="KW-1185">Reference proteome</keyword>
<protein>
    <submittedName>
        <fullName evidence="12">Sugar_tr domain-containing protein</fullName>
    </submittedName>
</protein>
<feature type="transmembrane region" description="Helical" evidence="10">
    <location>
        <begin position="142"/>
        <end position="159"/>
    </location>
</feature>
<comment type="caution">
    <text evidence="12">The sequence shown here is derived from an EMBL/GenBank/DDBJ whole genome shotgun (WGS) entry which is preliminary data.</text>
</comment>
<evidence type="ECO:0000259" key="11">
    <source>
        <dbReference type="PROSITE" id="PS50850"/>
    </source>
</evidence>
<dbReference type="InterPro" id="IPR005828">
    <property type="entry name" value="MFS_sugar_transport-like"/>
</dbReference>
<keyword evidence="5 10" id="KW-0812">Transmembrane</keyword>
<dbReference type="Pfam" id="PF00083">
    <property type="entry name" value="Sugar_tr"/>
    <property type="match status" value="1"/>
</dbReference>
<dbReference type="Proteomes" id="UP000187406">
    <property type="component" value="Unassembled WGS sequence"/>
</dbReference>
<evidence type="ECO:0000256" key="2">
    <source>
        <dbReference type="ARBA" id="ARBA00010992"/>
    </source>
</evidence>
<dbReference type="SUPFAM" id="SSF103473">
    <property type="entry name" value="MFS general substrate transporter"/>
    <property type="match status" value="1"/>
</dbReference>
<evidence type="ECO:0000256" key="8">
    <source>
        <dbReference type="ARBA" id="ARBA00023136"/>
    </source>
</evidence>
<keyword evidence="4" id="KW-0762">Sugar transport</keyword>
<dbReference type="PROSITE" id="PS50850">
    <property type="entry name" value="MFS"/>
    <property type="match status" value="1"/>
</dbReference>
<dbReference type="AlphaFoldDB" id="A0A1Q3BWJ9"/>
<dbReference type="InterPro" id="IPR005829">
    <property type="entry name" value="Sugar_transporter_CS"/>
</dbReference>
<evidence type="ECO:0000256" key="9">
    <source>
        <dbReference type="RuleBase" id="RU003346"/>
    </source>
</evidence>
<evidence type="ECO:0000256" key="5">
    <source>
        <dbReference type="ARBA" id="ARBA00022692"/>
    </source>
</evidence>
<evidence type="ECO:0000256" key="10">
    <source>
        <dbReference type="SAM" id="Phobius"/>
    </source>
</evidence>
<feature type="transmembrane region" description="Helical" evidence="10">
    <location>
        <begin position="453"/>
        <end position="474"/>
    </location>
</feature>
<comment type="similarity">
    <text evidence="2 9">Belongs to the major facilitator superfamily. Sugar transporter (TC 2.A.1.1) family.</text>
</comment>
<feature type="transmembrane region" description="Helical" evidence="10">
    <location>
        <begin position="201"/>
        <end position="223"/>
    </location>
</feature>
<dbReference type="EMBL" id="BDDD01000989">
    <property type="protein sequence ID" value="GAV72262.1"/>
    <property type="molecule type" value="Genomic_DNA"/>
</dbReference>
<evidence type="ECO:0000256" key="4">
    <source>
        <dbReference type="ARBA" id="ARBA00022597"/>
    </source>
</evidence>
<dbReference type="InterPro" id="IPR044778">
    <property type="entry name" value="MFS_STP/MST-like_plant"/>
</dbReference>
<evidence type="ECO:0000256" key="3">
    <source>
        <dbReference type="ARBA" id="ARBA00022448"/>
    </source>
</evidence>
<dbReference type="GO" id="GO:0015145">
    <property type="term" value="F:monosaccharide transmembrane transporter activity"/>
    <property type="evidence" value="ECO:0007669"/>
    <property type="project" value="InterPro"/>
</dbReference>
<evidence type="ECO:0000313" key="12">
    <source>
        <dbReference type="EMBL" id="GAV72262.1"/>
    </source>
</evidence>
<dbReference type="InterPro" id="IPR036259">
    <property type="entry name" value="MFS_trans_sf"/>
</dbReference>
<dbReference type="PANTHER" id="PTHR23500">
    <property type="entry name" value="SOLUTE CARRIER FAMILY 2, FACILITATED GLUCOSE TRANSPORTER"/>
    <property type="match status" value="1"/>
</dbReference>
<keyword evidence="6" id="KW-0769">Symport</keyword>
<sequence length="514" mass="55663">MAGGGFVAQGGGGNYEGGLTAYVLVTCMVAAMGGLLFGYDLGISGGVTSMEPFLTKFFPSVYKTMSDQTKHDNEYCKFDSQMLTLFTSSLYLAALVASFFASAVTRVFGRKASMSFGGFAFLVGAILNGVAVNIVMLIVGRLLLGVGVGFANQSVPVYLSEMAPAKMRGALNIGFQMAITIGILGANLVNYGTAQIKGGSGWRISLALAAVPALMMTIGSFFLPDTPNSIIERGHTTKARQMLQKIRGTDHVDEEFHDLVDASEAAKKVEHPWRTIFQPKYRPQLVICTLVPFFQQLTGINVIVFYAPVLFKTLGFGDDASLMSAVITGGVNVVATSFSIFSVDRFGRRALFLEGGVQMILCQIATGAIIGWKFGVNGEGTLSQTDANLILIAICAYVSAFAWSWGPLGWLVPSEICSLEIRPAGQAINVAVNMFFTFFIGQFFLTMLCHMKFGLFFFFAGFVVIMTIFIAFFLPETKGVPIEEMNRVWKAHWFWGKYIPDDAVIGANHAKNDA</sequence>
<proteinExistence type="inferred from homology"/>
<evidence type="ECO:0000313" key="13">
    <source>
        <dbReference type="Proteomes" id="UP000187406"/>
    </source>
</evidence>
<feature type="transmembrane region" description="Helical" evidence="10">
    <location>
        <begin position="90"/>
        <end position="109"/>
    </location>
</feature>
<dbReference type="OrthoDB" id="5296287at2759"/>
<feature type="transmembrane region" description="Helical" evidence="10">
    <location>
        <begin position="19"/>
        <end position="39"/>
    </location>
</feature>
<dbReference type="GO" id="GO:0016020">
    <property type="term" value="C:membrane"/>
    <property type="evidence" value="ECO:0007669"/>
    <property type="project" value="UniProtKB-SubCell"/>
</dbReference>
<dbReference type="PANTHER" id="PTHR23500:SF460">
    <property type="entry name" value="SUGAR TRANSPORT PROTEIN 11"/>
    <property type="match status" value="1"/>
</dbReference>
<dbReference type="FunCoup" id="A0A1Q3BWJ9">
    <property type="interactions" value="142"/>
</dbReference>
<name>A0A1Q3BWJ9_CEPFO</name>
<feature type="transmembrane region" description="Helical" evidence="10">
    <location>
        <begin position="321"/>
        <end position="343"/>
    </location>
</feature>
<comment type="subcellular location">
    <subcellularLocation>
        <location evidence="1">Membrane</location>
        <topology evidence="1">Multi-pass membrane protein</topology>
    </subcellularLocation>
</comment>
<keyword evidence="7 10" id="KW-1133">Transmembrane helix</keyword>
<dbReference type="InterPro" id="IPR045262">
    <property type="entry name" value="STP/PLT_plant"/>
</dbReference>
<feature type="transmembrane region" description="Helical" evidence="10">
    <location>
        <begin position="171"/>
        <end position="189"/>
    </location>
</feature>
<keyword evidence="3 9" id="KW-0813">Transport</keyword>
<reference evidence="13" key="1">
    <citation type="submission" date="2016-04" db="EMBL/GenBank/DDBJ databases">
        <title>Cephalotus genome sequencing.</title>
        <authorList>
            <person name="Fukushima K."/>
            <person name="Hasebe M."/>
            <person name="Fang X."/>
        </authorList>
    </citation>
    <scope>NUCLEOTIDE SEQUENCE [LARGE SCALE GENOMIC DNA]</scope>
    <source>
        <strain evidence="13">cv. St1</strain>
    </source>
</reference>
<evidence type="ECO:0000256" key="7">
    <source>
        <dbReference type="ARBA" id="ARBA00022989"/>
    </source>
</evidence>
<organism evidence="12 13">
    <name type="scientific">Cephalotus follicularis</name>
    <name type="common">Albany pitcher plant</name>
    <dbReference type="NCBI Taxonomy" id="3775"/>
    <lineage>
        <taxon>Eukaryota</taxon>
        <taxon>Viridiplantae</taxon>
        <taxon>Streptophyta</taxon>
        <taxon>Embryophyta</taxon>
        <taxon>Tracheophyta</taxon>
        <taxon>Spermatophyta</taxon>
        <taxon>Magnoliopsida</taxon>
        <taxon>eudicotyledons</taxon>
        <taxon>Gunneridae</taxon>
        <taxon>Pentapetalae</taxon>
        <taxon>rosids</taxon>
        <taxon>fabids</taxon>
        <taxon>Oxalidales</taxon>
        <taxon>Cephalotaceae</taxon>
        <taxon>Cephalotus</taxon>
    </lineage>
</organism>
<feature type="transmembrane region" description="Helical" evidence="10">
    <location>
        <begin position="355"/>
        <end position="375"/>
    </location>
</feature>
<evidence type="ECO:0000256" key="6">
    <source>
        <dbReference type="ARBA" id="ARBA00022847"/>
    </source>
</evidence>
<dbReference type="CDD" id="cd17361">
    <property type="entry name" value="MFS_STP"/>
    <property type="match status" value="1"/>
</dbReference>
<feature type="transmembrane region" description="Helical" evidence="10">
    <location>
        <begin position="427"/>
        <end position="447"/>
    </location>
</feature>
<dbReference type="PROSITE" id="PS00216">
    <property type="entry name" value="SUGAR_TRANSPORT_1"/>
    <property type="match status" value="1"/>
</dbReference>
<feature type="domain" description="Major facilitator superfamily (MFS) profile" evidence="11">
    <location>
        <begin position="26"/>
        <end position="478"/>
    </location>
</feature>
<dbReference type="GO" id="GO:0015293">
    <property type="term" value="F:symporter activity"/>
    <property type="evidence" value="ECO:0007669"/>
    <property type="project" value="UniProtKB-KW"/>
</dbReference>
<keyword evidence="8 10" id="KW-0472">Membrane</keyword>
<feature type="transmembrane region" description="Helical" evidence="10">
    <location>
        <begin position="116"/>
        <end position="136"/>
    </location>
</feature>